<keyword evidence="1 6" id="KW-0245">EGF-like domain</keyword>
<dbReference type="InterPro" id="IPR000742">
    <property type="entry name" value="EGF"/>
</dbReference>
<evidence type="ECO:0000256" key="1">
    <source>
        <dbReference type="ARBA" id="ARBA00022536"/>
    </source>
</evidence>
<gene>
    <name evidence="10" type="ORF">PYM288_LOCUS15754</name>
</gene>
<dbReference type="SUPFAM" id="SSF57196">
    <property type="entry name" value="EGF/Laminin"/>
    <property type="match status" value="2"/>
</dbReference>
<accession>A0A814IHS4</accession>
<feature type="compositionally biased region" description="Low complexity" evidence="7">
    <location>
        <begin position="669"/>
        <end position="786"/>
    </location>
</feature>
<proteinExistence type="predicted"/>
<dbReference type="InterPro" id="IPR049883">
    <property type="entry name" value="NOTCH1_EGF-like"/>
</dbReference>
<evidence type="ECO:0000256" key="5">
    <source>
        <dbReference type="ARBA" id="ARBA00023180"/>
    </source>
</evidence>
<name>A0A814IHS4_9BILA</name>
<keyword evidence="3" id="KW-0677">Repeat</keyword>
<feature type="region of interest" description="Disordered" evidence="7">
    <location>
        <begin position="173"/>
        <end position="193"/>
    </location>
</feature>
<protein>
    <recommendedName>
        <fullName evidence="9">EGF-like domain-containing protein</fullName>
    </recommendedName>
</protein>
<dbReference type="GO" id="GO:0005509">
    <property type="term" value="F:calcium ion binding"/>
    <property type="evidence" value="ECO:0007669"/>
    <property type="project" value="InterPro"/>
</dbReference>
<feature type="region of interest" description="Disordered" evidence="7">
    <location>
        <begin position="287"/>
        <end position="385"/>
    </location>
</feature>
<feature type="region of interest" description="Disordered" evidence="7">
    <location>
        <begin position="641"/>
        <end position="894"/>
    </location>
</feature>
<evidence type="ECO:0000256" key="4">
    <source>
        <dbReference type="ARBA" id="ARBA00023157"/>
    </source>
</evidence>
<dbReference type="PANTHER" id="PTHR13802">
    <property type="entry name" value="MUCIN 4-RELATED"/>
    <property type="match status" value="1"/>
</dbReference>
<sequence length="3536" mass="381090">MILQHTINSIRLLAAACLIPLITITFLTDTVKGSNSKSEDWSNAYNQHFYSDLTGTIRELTSNDNNDYTDTRFQPPLDTNNKKAQPIAEGLLVASADIIAPSISISLSKETSHERHKREGVVENSSIPTVSLPSINTEQILPGLSNNAADNEPIMNDADSNLWARVLSLSTVLDGSGNEPETTSGTEATESTPVAPTTIELTTIETTPYSIIESYSTEGEYTSIGTEQTSFTSVSSETATITSFQSIQTEETILTDTATPITSSAVTENVTETVVTETSPVIETETATTSEMVTESTTEQQIVTVTEGSTGEVSSTETTPVTETETAATSEIVTESTTESQTVISTEGPTIVQVSSTEISPVTETETAATSEIVTESTTESQTVISTEGPTIGQVSSTETSPVIETETATTSEMVTESTTESQTVISTEGPTIGQVSSTEISPVTATETAATSEMVTESTTEQQIVTVTEGSTGEVSSTETTSVIETETAVTSEMVTESTTEQQIVTVTEGSTGEASSTETSPVTETETAATSEIVTESTTESQTVISTEGPTIGQVSSTEISPVTETETAATSEMVTESTTEQQIVIVTEGSTGEVSSTETSPVTETETAATSEIVTESTTESQTVISTEGPTIVQVSSTEISPVTETETAATSEMVTESTTEQQIVTITEGSTGEVSSTETSPVTETETAATSEIVTESTTESQTVISTEGPTIGQVSSTETSPVTETETAATSEIVTESSTESQTVISTEGPTIGEVSSTETTPVTETETAATSEMVTESTTEQQIVTITEGSTGEVSSIETTPVTETETAATSEILTESTTESQTVISTEGTTISQISSTETSQEQSTTGETETESVSPTEALVTLSSTESSTITSSETGTVSSISESTTEISSLETMSVSAASISEITTQAPTETEAATVSIETTTISEIESSITSTTPVQSTSETSLSITTTEGMETMSTSESESTLSTESSTVYPSSTVSQSSVETSESTTESTTLTVQTVTESISSTETTETTGIYSVSESEMTSSSSTLSTITITETSSSATLSTELVTEAILTSETSSSSSSTTLSSESSAQTLESTERTSLATETESETSSTATTTETGTFTESTITASSTEITTESPENPTSFFLYFNYISSGSRFRRAIPIDSPRSSTIENEVANILFGMNITCNDTCIRVSQTSVVPPDVEYLVQLNVPLDIPERIELVNGFFANNVSLNDSYRLTVRIIMNDRTGELLNFTTFTPACKECEFAFTGNCTSDNNGCVCNPNYEGQYCRNLVQATTIYLPTSITISTLSSIAPTSTISTIQASVTLTTSTITESELSTSYSTFTPVTITTETGGTETESITTTSLSTESVLTSESMTSETFLSTSSIVTNTLSSSTTTESITQEQTIEATTTVSAATVEITSSPVSITASTTTESITQEQTIEATTTVSAATVEITSSPVSITTSATTESITQEQTIEATTTTIEATTTVSAATVEITSSPVSITASTTTESITQEQTIEATTTVSAATVEITSSPASITTSTTAATQTYESTTLTMTAETAGSTITQTTEAISSTEVTVTQVTGSTTIETISTRITPTTIITTEMETVASTTSTETSSIQSATSTPITLSTAETQTGQSTTIVSSSTATTTPSSIQTETVEITTAGIGTTVSTSTPMTVITTTTVTEIVSTLTVSEGTASSSNVPTSVTAIETTVISSPTTVTVEISTLMVTTETTSSITSTSSFTTASTIVIATTTQMTTITSTSTTTTISTTTTSAPQVCMWTDRVIISPCSATCGEAFRLTSRSCVNSITGQNCSSLACGTESAIQNESCSASPPCETITVIPITSIRDPTLRMNSYALPDRMYFFEQHYNRIWVTNKGYISFGLPFYSRTMTRFAFFQLFDQAIAAPFWADLDYYTNNSSITIDWYNSLSANQTNANVYNAVIQQAVSESCPVQICSTNFAAVRVVRISWKNLYSSPSAISSPISLSFSAYLINTYEVGFYSYPNLRSYLAFDYTNLSRNLGYLKPFVGYRGKSSLIKIFNDPYFYQNALFLTQSSRKTFYVGGRSLSVCEIYYLQETNSNNLNPSNNLNDVVNNPRFPCPCSIGQAFGDNRFVQLFSETPYERSQGLICFGPRMTIWVPFWTSTTFYWKQLRSQTCCYNQFNGGLITYGDLAGSVLSDPNILFQPYPWLKRIAFHDQCCLSRNIRATQNENNCHFYYQLHPASTCTGYQTPARISGNGDPHISTIDNGRYTCHIQGIYVFARTSNNANATAQFNLNNSGVFDENLIYPDDLFQISVRSISIPAALPYIQIQGSASLFSSYSVVAGNYTFNISNNNGKFGFVANNGSSSLSLTESLADNLNYDNANTMNYNDRYFYRVQQTVVSLGSITVAQLTFALWSGVTMQCQIVSENLDCILSLPRKYRTYIEGLVGNFNGNYSDDLVNRQTNQTVIISSATNRTAISNDTSVLRACLSWKLSTDTTPNMPNPIMPSYLVYTYYNQYANTLASLNSLLNQSEIDRTCSTNFECRHDYIIRINPISSGITASSLNSFQQIGIILAEIVPTISISPTIQIGIPYNDLNRMYTLPITVTDAKSTLVTISQNGSMTNSSFNGASIMIPIPNNYTSFVQVFLTISYGTNSTLIQYLNIIACLCANTSYCNYGETRRINDNYELAACRCPDQYEGDFCENPYNGCNSGSACRINWNNGTICNPLNATDQVAQNRSYTCNGTCQNGYSSTNSYTCDDIDECQRNSSRCGNGVCINLIGTFTCNCSNGYRFENQTCIDINECREPNVDGTFGVRCNVTDACINTNGNYTCQCSPIFNTTGTCLFNETLCNGDTCRLNGMILCLRGTIEENNTCVPWCNSTCPGFCEMVNNISYQCNCSKFPGYRHSDDGKQCLPCYELSYGYGCNQICNCTYGDCNPNATSPTGSCICDGTHEGIFCDRSIDMCARNNICNNATEDCVTDPSSGNATCSCKNGYQRITPMSNCTDVNECIDQLDFCVDDISRCNNTIGNYTCDCLDGYQSIDGSCFDVNECNMSQTICSNYSNTYCANTPGSYECRCSFNYSLGGDYTQQYGNARNSNSSCLLTNYSALCANQCMKPAICSSTTGQCVCPSSNYNLVVYALNDTQQTCQCPGHPFAYYNGTDCINATGQTWLIINLIYNPRSRTVIIRAPNSTRITNRIADFLFNMNITCNGSCITIYDTQSLVPPELQIMVTIDAPMSISQRIEFANKVFDEERIYDDDHTTRLIQMIMDPSSNRLFNITRRLVPCDECEFSDRGRCYSNNSGCQCYTGFEGDFCRIVSATTVAPTPVLSDRNWTIIIAVISAVAGLLLIISIAMCIFFIIKQRNIPSTKPELPSTRQQFTIPRAHIPTMGTGNRDLNRLDDFSLDNTHDEPYVDASDSLPSSTNTTYNTTYRATGNRPEADFGIFDELENRIPLSKGQIPRPQMANMMGTLNSLPAHERFDGPLGEASTFSDSRELDDIELVTDMVDDMTKDDDMEDEFVEALNPNLVMPRLALQPEMKSSGWFSFFRHS</sequence>
<feature type="compositionally biased region" description="Low complexity" evidence="7">
    <location>
        <begin position="3407"/>
        <end position="3417"/>
    </location>
</feature>
<dbReference type="InterPro" id="IPR001881">
    <property type="entry name" value="EGF-like_Ca-bd_dom"/>
</dbReference>
<dbReference type="InterPro" id="IPR018097">
    <property type="entry name" value="EGF_Ca-bd_CS"/>
</dbReference>
<feature type="domain" description="EGF-like" evidence="9">
    <location>
        <begin position="2742"/>
        <end position="2781"/>
    </location>
</feature>
<feature type="region of interest" description="Disordered" evidence="7">
    <location>
        <begin position="1063"/>
        <end position="1128"/>
    </location>
</feature>
<evidence type="ECO:0000259" key="9">
    <source>
        <dbReference type="PROSITE" id="PS50026"/>
    </source>
</evidence>
<dbReference type="SMART" id="SM00179">
    <property type="entry name" value="EGF_CA"/>
    <property type="match status" value="4"/>
</dbReference>
<evidence type="ECO:0000256" key="8">
    <source>
        <dbReference type="SAM" id="Phobius"/>
    </source>
</evidence>
<dbReference type="PROSITE" id="PS00022">
    <property type="entry name" value="EGF_1"/>
    <property type="match status" value="1"/>
</dbReference>
<evidence type="ECO:0000256" key="2">
    <source>
        <dbReference type="ARBA" id="ARBA00022729"/>
    </source>
</evidence>
<dbReference type="PROSITE" id="PS50092">
    <property type="entry name" value="TSP1"/>
    <property type="match status" value="1"/>
</dbReference>
<dbReference type="GO" id="GO:0005176">
    <property type="term" value="F:ErbB-2 class receptor binding"/>
    <property type="evidence" value="ECO:0007669"/>
    <property type="project" value="TreeGrafter"/>
</dbReference>
<keyword evidence="8" id="KW-0812">Transmembrane</keyword>
<dbReference type="Proteomes" id="UP000663854">
    <property type="component" value="Unassembled WGS sequence"/>
</dbReference>
<evidence type="ECO:0000256" key="3">
    <source>
        <dbReference type="ARBA" id="ARBA00022737"/>
    </source>
</evidence>
<dbReference type="PROSITE" id="PS50026">
    <property type="entry name" value="EGF_3"/>
    <property type="match status" value="2"/>
</dbReference>
<evidence type="ECO:0000256" key="6">
    <source>
        <dbReference type="PROSITE-ProRule" id="PRU00076"/>
    </source>
</evidence>
<keyword evidence="4" id="KW-1015">Disulfide bond</keyword>
<feature type="compositionally biased region" description="Low complexity" evidence="7">
    <location>
        <begin position="363"/>
        <end position="385"/>
    </location>
</feature>
<feature type="region of interest" description="Disordered" evidence="7">
    <location>
        <begin position="1627"/>
        <end position="1647"/>
    </location>
</feature>
<feature type="compositionally biased region" description="Polar residues" evidence="7">
    <location>
        <begin position="352"/>
        <end position="362"/>
    </location>
</feature>
<evidence type="ECO:0000313" key="10">
    <source>
        <dbReference type="EMBL" id="CAF1023575.1"/>
    </source>
</evidence>
<dbReference type="InterPro" id="IPR000884">
    <property type="entry name" value="TSP1_rpt"/>
</dbReference>
<dbReference type="InterPro" id="IPR051495">
    <property type="entry name" value="Epithelial_Barrier/Signaling"/>
</dbReference>
<organism evidence="10 11">
    <name type="scientific">Rotaria sordida</name>
    <dbReference type="NCBI Taxonomy" id="392033"/>
    <lineage>
        <taxon>Eukaryota</taxon>
        <taxon>Metazoa</taxon>
        <taxon>Spiralia</taxon>
        <taxon>Gnathifera</taxon>
        <taxon>Rotifera</taxon>
        <taxon>Eurotatoria</taxon>
        <taxon>Bdelloidea</taxon>
        <taxon>Philodinida</taxon>
        <taxon>Philodinidae</taxon>
        <taxon>Rotaria</taxon>
    </lineage>
</organism>
<dbReference type="Gene3D" id="2.10.25.10">
    <property type="entry name" value="Laminin"/>
    <property type="match status" value="4"/>
</dbReference>
<feature type="region of interest" description="Disordered" evidence="7">
    <location>
        <begin position="510"/>
        <end position="547"/>
    </location>
</feature>
<keyword evidence="8" id="KW-1133">Transmembrane helix</keyword>
<feature type="compositionally biased region" description="Low complexity" evidence="7">
    <location>
        <begin position="1633"/>
        <end position="1647"/>
    </location>
</feature>
<keyword evidence="2" id="KW-0732">Signal</keyword>
<feature type="compositionally biased region" description="Low complexity" evidence="7">
    <location>
        <begin position="799"/>
        <end position="855"/>
    </location>
</feature>
<dbReference type="PROSITE" id="PS01186">
    <property type="entry name" value="EGF_2"/>
    <property type="match status" value="2"/>
</dbReference>
<comment type="caution">
    <text evidence="10">The sequence shown here is derived from an EMBL/GenBank/DDBJ whole genome shotgun (WGS) entry which is preliminary data.</text>
</comment>
<keyword evidence="5" id="KW-0325">Glycoprotein</keyword>
<feature type="compositionally biased region" description="Low complexity" evidence="7">
    <location>
        <begin position="864"/>
        <end position="894"/>
    </location>
</feature>
<keyword evidence="8" id="KW-0472">Membrane</keyword>
<dbReference type="InterPro" id="IPR000152">
    <property type="entry name" value="EGF-type_Asp/Asn_hydroxyl_site"/>
</dbReference>
<feature type="region of interest" description="Disordered" evidence="7">
    <location>
        <begin position="934"/>
        <end position="1038"/>
    </location>
</feature>
<dbReference type="EMBL" id="CAJNOH010000385">
    <property type="protein sequence ID" value="CAF1023575.1"/>
    <property type="molecule type" value="Genomic_DNA"/>
</dbReference>
<feature type="compositionally biased region" description="Polar residues" evidence="7">
    <location>
        <begin position="787"/>
        <end position="798"/>
    </location>
</feature>
<dbReference type="SMART" id="SM00181">
    <property type="entry name" value="EGF"/>
    <property type="match status" value="9"/>
</dbReference>
<reference evidence="10" key="1">
    <citation type="submission" date="2021-02" db="EMBL/GenBank/DDBJ databases">
        <authorList>
            <person name="Nowell W R."/>
        </authorList>
    </citation>
    <scope>NUCLEOTIDE SEQUENCE</scope>
</reference>
<feature type="compositionally biased region" description="Low complexity" evidence="7">
    <location>
        <begin position="287"/>
        <end position="347"/>
    </location>
</feature>
<dbReference type="CDD" id="cd00054">
    <property type="entry name" value="EGF_CA"/>
    <property type="match status" value="3"/>
</dbReference>
<dbReference type="PROSITE" id="PS00010">
    <property type="entry name" value="ASX_HYDROXYL"/>
    <property type="match status" value="3"/>
</dbReference>
<evidence type="ECO:0000256" key="7">
    <source>
        <dbReference type="SAM" id="MobiDB-lite"/>
    </source>
</evidence>
<dbReference type="PANTHER" id="PTHR13802:SF52">
    <property type="entry name" value="MUCIN-4"/>
    <property type="match status" value="1"/>
</dbReference>
<feature type="compositionally biased region" description="Polar residues" evidence="7">
    <location>
        <begin position="641"/>
        <end position="668"/>
    </location>
</feature>
<feature type="transmembrane region" description="Helical" evidence="8">
    <location>
        <begin position="3319"/>
        <end position="3346"/>
    </location>
</feature>
<comment type="caution">
    <text evidence="6">Lacks conserved residue(s) required for the propagation of feature annotation.</text>
</comment>
<dbReference type="Pfam" id="PF07645">
    <property type="entry name" value="EGF_CA"/>
    <property type="match status" value="3"/>
</dbReference>
<feature type="compositionally biased region" description="Low complexity" evidence="7">
    <location>
        <begin position="179"/>
        <end position="193"/>
    </location>
</feature>
<dbReference type="FunFam" id="2.10.25.10:FF:000005">
    <property type="entry name" value="Fibrillin 2"/>
    <property type="match status" value="1"/>
</dbReference>
<feature type="transmembrane region" description="Helical" evidence="8">
    <location>
        <begin position="12"/>
        <end position="28"/>
    </location>
</feature>
<evidence type="ECO:0000313" key="11">
    <source>
        <dbReference type="Proteomes" id="UP000663854"/>
    </source>
</evidence>
<feature type="region of interest" description="Disordered" evidence="7">
    <location>
        <begin position="3396"/>
        <end position="3419"/>
    </location>
</feature>
<feature type="domain" description="EGF-like" evidence="9">
    <location>
        <begin position="2944"/>
        <end position="2988"/>
    </location>
</feature>
<dbReference type="PROSITE" id="PS01187">
    <property type="entry name" value="EGF_CA"/>
    <property type="match status" value="3"/>
</dbReference>